<evidence type="ECO:0000256" key="3">
    <source>
        <dbReference type="ARBA" id="ARBA00019879"/>
    </source>
</evidence>
<keyword evidence="7" id="KW-0539">Nucleus</keyword>
<keyword evidence="5" id="KW-0506">mRNA capping</keyword>
<evidence type="ECO:0000259" key="10">
    <source>
        <dbReference type="SMART" id="SM00543"/>
    </source>
</evidence>
<dbReference type="InterPro" id="IPR027159">
    <property type="entry name" value="CBP80"/>
</dbReference>
<dbReference type="GO" id="GO:0006370">
    <property type="term" value="P:7-methylguanosine mRNA capping"/>
    <property type="evidence" value="ECO:0007669"/>
    <property type="project" value="UniProtKB-KW"/>
</dbReference>
<dbReference type="Pfam" id="PF09088">
    <property type="entry name" value="MIF4G_like"/>
    <property type="match status" value="1"/>
</dbReference>
<reference evidence="11" key="1">
    <citation type="submission" date="2013-11" db="EMBL/GenBank/DDBJ databases">
        <authorList>
            <person name="Aslett M."/>
        </authorList>
    </citation>
    <scope>NUCLEOTIDE SEQUENCE [LARGE SCALE GENOMIC DNA]</scope>
    <source>
        <strain evidence="11">Edinburgh</strain>
    </source>
</reference>
<dbReference type="GO" id="GO:0008380">
    <property type="term" value="P:RNA splicing"/>
    <property type="evidence" value="ECO:0007669"/>
    <property type="project" value="UniProtKB-KW"/>
</dbReference>
<evidence type="ECO:0000256" key="8">
    <source>
        <dbReference type="ARBA" id="ARBA00030965"/>
    </source>
</evidence>
<evidence type="ECO:0000256" key="9">
    <source>
        <dbReference type="SAM" id="MobiDB-lite"/>
    </source>
</evidence>
<dbReference type="Pfam" id="PF02854">
    <property type="entry name" value="MIF4G"/>
    <property type="match status" value="1"/>
</dbReference>
<dbReference type="Gene3D" id="1.25.40.180">
    <property type="match status" value="3"/>
</dbReference>
<dbReference type="STRING" id="70415.A0A5S6QAL4"/>
<keyword evidence="6" id="KW-0508">mRNA splicing</keyword>
<evidence type="ECO:0000256" key="6">
    <source>
        <dbReference type="ARBA" id="ARBA00023187"/>
    </source>
</evidence>
<keyword evidence="4" id="KW-0507">mRNA processing</keyword>
<evidence type="ECO:0000256" key="7">
    <source>
        <dbReference type="ARBA" id="ARBA00023242"/>
    </source>
</evidence>
<dbReference type="AlphaFoldDB" id="A0A5S6QAL4"/>
<dbReference type="Proteomes" id="UP000046395">
    <property type="component" value="Unassembled WGS sequence"/>
</dbReference>
<sequence length="772" mass="89331">MENRKRSGRSQEWGGGKRKRDPTPEKLTLEDVMVQFAGRVHGLPDFDNAAPEVRDKLLKEFEVRELEVKELLTKCILIMPHKITLFSTLVGLMNLKNYSFGSDLADHLISTLTTYLEKRKWEDAQIITIFICSLANCRCISTESCMKILKAFLLVMQQDFKPIQRDLWFSFILRTLPMVGEQLARDVPDALDSLYGDLEKYANSRSSDKYVRLLKVWTSDKPLVQKEYLDCLWSQIQALRTNAWIESYFTRYEKSHSILLSDAVVHSLADFVVPVCFDVIEFPVRSVVFRMFNVGDCPESKGILPPMYSIERFSLEQDIMWLIDKNYTDPKKCAVELSTYYCRGDVPLSYITLEIIFGLMFRLPKPPRIELFYGCLLIELCKAQVYTIPQVVAQATEILFQRLACMNIACIDRFVDWFAFHLSNFRYCWTWNDWTSCCGQEPYSPQQSFVTELLTRCETFSYHERIVDILPGRLKDLLPPAPQVVNKFELDGEPLCELALQVHGAIKARKHPEELLSILSKDGQGNEDGSNFAETVEFKTELLISQLLVVGQKVMSQTMMLLTKYSHVLDQLVRNNENAQLCLLNGIVDAWPNFEQRVAVVVDKLFRLEIVQGPTIIKWIFSEKMKDYFLKQYVWEILFSTFDKLCTNYRVLSDKLSTFAEDTVSPSQGENSPALLELQQGLDACLGAQKAYIFTLFQHFIITLSEHLLAVDEGGDNVSDWYRIVFGRMCQFFTTRCIEIHRYSEELGNVLFTSDLDARITEPYMWFLEFMN</sequence>
<keyword evidence="11" id="KW-1185">Reference proteome</keyword>
<dbReference type="PANTHER" id="PTHR12412">
    <property type="entry name" value="CAP BINDING PROTEIN"/>
    <property type="match status" value="1"/>
</dbReference>
<evidence type="ECO:0000256" key="1">
    <source>
        <dbReference type="ARBA" id="ARBA00004123"/>
    </source>
</evidence>
<feature type="domain" description="MIF4G" evidence="10">
    <location>
        <begin position="30"/>
        <end position="240"/>
    </location>
</feature>
<name>A0A5S6QAL4_TRIMR</name>
<evidence type="ECO:0000313" key="12">
    <source>
        <dbReference type="WBParaSite" id="TMUE_1000004371.1"/>
    </source>
</evidence>
<dbReference type="GO" id="GO:0000184">
    <property type="term" value="P:nuclear-transcribed mRNA catabolic process, nonsense-mediated decay"/>
    <property type="evidence" value="ECO:0007669"/>
    <property type="project" value="TreeGrafter"/>
</dbReference>
<comment type="subcellular location">
    <subcellularLocation>
        <location evidence="1">Nucleus</location>
    </subcellularLocation>
</comment>
<dbReference type="GO" id="GO:0005634">
    <property type="term" value="C:nucleus"/>
    <property type="evidence" value="ECO:0007669"/>
    <property type="project" value="UniProtKB-SubCell"/>
</dbReference>
<evidence type="ECO:0000256" key="5">
    <source>
        <dbReference type="ARBA" id="ARBA00023042"/>
    </source>
</evidence>
<dbReference type="InterPro" id="IPR015172">
    <property type="entry name" value="MIF4G-like_typ-1"/>
</dbReference>
<reference evidence="12" key="3">
    <citation type="submission" date="2019-12" db="UniProtKB">
        <authorList>
            <consortium name="WormBaseParasite"/>
        </authorList>
    </citation>
    <scope>IDENTIFICATION</scope>
</reference>
<evidence type="ECO:0000256" key="2">
    <source>
        <dbReference type="ARBA" id="ARBA00007413"/>
    </source>
</evidence>
<dbReference type="GO" id="GO:0003729">
    <property type="term" value="F:mRNA binding"/>
    <property type="evidence" value="ECO:0007669"/>
    <property type="project" value="TreeGrafter"/>
</dbReference>
<accession>A0A5S6QAL4</accession>
<dbReference type="InterPro" id="IPR003890">
    <property type="entry name" value="MIF4G-like_typ-3"/>
</dbReference>
<reference evidence="11" key="2">
    <citation type="submission" date="2014-03" db="EMBL/GenBank/DDBJ databases">
        <title>The whipworm genome and dual-species transcriptomics of an intimate host-pathogen interaction.</title>
        <authorList>
            <person name="Foth B.J."/>
            <person name="Tsai I.J."/>
            <person name="Reid A.J."/>
            <person name="Bancroft A.J."/>
            <person name="Nichol S."/>
            <person name="Tracey A."/>
            <person name="Holroyd N."/>
            <person name="Cotton J.A."/>
            <person name="Stanley E.J."/>
            <person name="Zarowiecki M."/>
            <person name="Liu J.Z."/>
            <person name="Huckvale T."/>
            <person name="Cooper P.J."/>
            <person name="Grencis R.K."/>
            <person name="Berriman M."/>
        </authorList>
    </citation>
    <scope>NUCLEOTIDE SEQUENCE [LARGE SCALE GENOMIC DNA]</scope>
    <source>
        <strain evidence="11">Edinburgh</strain>
    </source>
</reference>
<dbReference type="WBParaSite" id="TMUE_1000004371.1">
    <property type="protein sequence ID" value="TMUE_1000004371.1"/>
    <property type="gene ID" value="WBGene00288199"/>
</dbReference>
<proteinExistence type="inferred from homology"/>
<dbReference type="PANTHER" id="PTHR12412:SF2">
    <property type="entry name" value="NUCLEAR CAP-BINDING PROTEIN SUBUNIT 1"/>
    <property type="match status" value="1"/>
</dbReference>
<comment type="similarity">
    <text evidence="2">Belongs to the NCBP1 family.</text>
</comment>
<dbReference type="GO" id="GO:0005846">
    <property type="term" value="C:nuclear cap binding complex"/>
    <property type="evidence" value="ECO:0007669"/>
    <property type="project" value="InterPro"/>
</dbReference>
<organism evidence="11 12">
    <name type="scientific">Trichuris muris</name>
    <name type="common">Mouse whipworm</name>
    <dbReference type="NCBI Taxonomy" id="70415"/>
    <lineage>
        <taxon>Eukaryota</taxon>
        <taxon>Metazoa</taxon>
        <taxon>Ecdysozoa</taxon>
        <taxon>Nematoda</taxon>
        <taxon>Enoplea</taxon>
        <taxon>Dorylaimia</taxon>
        <taxon>Trichinellida</taxon>
        <taxon>Trichuridae</taxon>
        <taxon>Trichuris</taxon>
    </lineage>
</organism>
<dbReference type="GO" id="GO:0000339">
    <property type="term" value="F:RNA cap binding"/>
    <property type="evidence" value="ECO:0007669"/>
    <property type="project" value="InterPro"/>
</dbReference>
<dbReference type="GO" id="GO:0006406">
    <property type="term" value="P:mRNA export from nucleus"/>
    <property type="evidence" value="ECO:0007669"/>
    <property type="project" value="InterPro"/>
</dbReference>
<dbReference type="SMART" id="SM00543">
    <property type="entry name" value="MIF4G"/>
    <property type="match status" value="1"/>
</dbReference>
<dbReference type="SUPFAM" id="SSF48371">
    <property type="entry name" value="ARM repeat"/>
    <property type="match status" value="3"/>
</dbReference>
<dbReference type="WBParaSite" id="TMUE_1000004371.2">
    <property type="protein sequence ID" value="TMUE_1000004371.2"/>
    <property type="gene ID" value="WBGene00288199"/>
</dbReference>
<evidence type="ECO:0000313" key="11">
    <source>
        <dbReference type="Proteomes" id="UP000046395"/>
    </source>
</evidence>
<evidence type="ECO:0000256" key="4">
    <source>
        <dbReference type="ARBA" id="ARBA00022664"/>
    </source>
</evidence>
<dbReference type="Pfam" id="PF09090">
    <property type="entry name" value="MIF4G_like_2"/>
    <property type="match status" value="1"/>
</dbReference>
<dbReference type="InterPro" id="IPR015174">
    <property type="entry name" value="MIF4G-like_typ-2"/>
</dbReference>
<dbReference type="InterPro" id="IPR016024">
    <property type="entry name" value="ARM-type_fold"/>
</dbReference>
<protein>
    <recommendedName>
        <fullName evidence="3">Nuclear cap-binding protein subunit 1</fullName>
    </recommendedName>
    <alternativeName>
        <fullName evidence="8">80 kDa nuclear cap-binding protein</fullName>
    </alternativeName>
</protein>
<feature type="region of interest" description="Disordered" evidence="9">
    <location>
        <begin position="1"/>
        <end position="25"/>
    </location>
</feature>